<dbReference type="PANTHER" id="PTHR30528">
    <property type="entry name" value="CYTOPLASMIC PROTEIN"/>
    <property type="match status" value="1"/>
</dbReference>
<name>A0ABU2J810_9ACTN</name>
<dbReference type="EMBL" id="JAVREH010000006">
    <property type="protein sequence ID" value="MDT0261119.1"/>
    <property type="molecule type" value="Genomic_DNA"/>
</dbReference>
<keyword evidence="2" id="KW-1185">Reference proteome</keyword>
<proteinExistence type="predicted"/>
<dbReference type="InterPro" id="IPR009351">
    <property type="entry name" value="AlkZ-like"/>
</dbReference>
<comment type="caution">
    <text evidence="1">The sequence shown here is derived from an EMBL/GenBank/DDBJ whole genome shotgun (WGS) entry which is preliminary data.</text>
</comment>
<protein>
    <submittedName>
        <fullName evidence="1">Crosslink repair DNA glycosylase YcaQ family protein</fullName>
    </submittedName>
</protein>
<dbReference type="Proteomes" id="UP001183176">
    <property type="component" value="Unassembled WGS sequence"/>
</dbReference>
<accession>A0ABU2J810</accession>
<evidence type="ECO:0000313" key="2">
    <source>
        <dbReference type="Proteomes" id="UP001183176"/>
    </source>
</evidence>
<sequence>MPRSDLSAAAARRIALAAQGFGLPPPPDPNTARQLRKVVNTMGLLQLDSVNVLIRSHYLPVYARLGPYPRDVLDRMTAHTAGSFKREYVEYWAHEASLIPLDTHPLLRWRMARAVDEAWGSIQRIAREKPLLLDEVRRRVAQDGPIRSADLGIERAPRAPGQMWNWHDGKVALEHLFWAGEVGAARRVNFERHYDLIERVLPAAVHQRPTPAREDAQRELVRIAARAYGIATEDDLGDYFRLSRTDSKRRVAELVEAGELHPVTVAGWSAPAYLHPPARRPRRVHARALLSPFDPLIWYRDRAMRLFGFHYRIEIYTPAAQRRHGYYVLPFLLGETLVARVDLKADRQAGVLRVQSAWAEPDVDIRYVAEQLAEQLRELAGWLGLDGIDVTGRGDLSPALAAVVSG</sequence>
<gene>
    <name evidence="1" type="ORF">RM423_06890</name>
</gene>
<evidence type="ECO:0000313" key="1">
    <source>
        <dbReference type="EMBL" id="MDT0261119.1"/>
    </source>
</evidence>
<reference evidence="2" key="1">
    <citation type="submission" date="2023-07" db="EMBL/GenBank/DDBJ databases">
        <title>30 novel species of actinomycetes from the DSMZ collection.</title>
        <authorList>
            <person name="Nouioui I."/>
        </authorList>
    </citation>
    <scope>NUCLEOTIDE SEQUENCE [LARGE SCALE GENOMIC DNA]</scope>
    <source>
        <strain evidence="2">DSM 44399</strain>
    </source>
</reference>
<dbReference type="Pfam" id="PF06224">
    <property type="entry name" value="AlkZ-like"/>
    <property type="match status" value="1"/>
</dbReference>
<dbReference type="PANTHER" id="PTHR30528:SF0">
    <property type="entry name" value="CYTOPLASMIC PROTEIN"/>
    <property type="match status" value="1"/>
</dbReference>
<organism evidence="1 2">
    <name type="scientific">Jatrophihabitans lederbergiae</name>
    <dbReference type="NCBI Taxonomy" id="3075547"/>
    <lineage>
        <taxon>Bacteria</taxon>
        <taxon>Bacillati</taxon>
        <taxon>Actinomycetota</taxon>
        <taxon>Actinomycetes</taxon>
        <taxon>Jatrophihabitantales</taxon>
        <taxon>Jatrophihabitantaceae</taxon>
        <taxon>Jatrophihabitans</taxon>
    </lineage>
</organism>